<sequence>MIEMLKETPRFKWYHVTNMTSEDEYQLIHENHLTDQILGYAVDKNESVRMEFDSDADETLVIMDVISAQPEPVLTRPVGFVIVKGDLYTFANRATDYIKKSILDPDKDMERNSEDEMTVFEFMITGIYPLMTQYADQITEINRQRRAIQAQFGNRKHLTKQTNDLLHLQIQMIYLQNSLANNLIMFDQLRRGYQNKISEQDLDYLDAVRVEVDQAKDMAGLAMEVINAVSDAIGNLGSRDLNWTMKVLTVYSIVLTIPTMVSGFYGENVKYLPFAEGESGWLITIFITLLLMGGATYIFYRYGFLRK</sequence>
<comment type="caution">
    <text evidence="7">The sequence shown here is derived from an EMBL/GenBank/DDBJ whole genome shotgun (WGS) entry which is preliminary data.</text>
</comment>
<evidence type="ECO:0000256" key="2">
    <source>
        <dbReference type="ARBA" id="ARBA00009765"/>
    </source>
</evidence>
<dbReference type="InterPro" id="IPR045861">
    <property type="entry name" value="CorA_cytoplasmic_dom"/>
</dbReference>
<name>A0A2U1D4J0_9LACO</name>
<evidence type="ECO:0000313" key="7">
    <source>
        <dbReference type="EMBL" id="PVY82593.1"/>
    </source>
</evidence>
<dbReference type="RefSeq" id="WP_089939880.1">
    <property type="nucleotide sequence ID" value="NZ_CAKOEX010000012.1"/>
</dbReference>
<comment type="similarity">
    <text evidence="2">Belongs to the CorA metal ion transporter (MIT) (TC 1.A.35) family.</text>
</comment>
<evidence type="ECO:0000256" key="6">
    <source>
        <dbReference type="SAM" id="Phobius"/>
    </source>
</evidence>
<evidence type="ECO:0000256" key="1">
    <source>
        <dbReference type="ARBA" id="ARBA00004141"/>
    </source>
</evidence>
<protein>
    <submittedName>
        <fullName evidence="7">Mg2+ and Co2+ transporter CorA</fullName>
    </submittedName>
</protein>
<comment type="subcellular location">
    <subcellularLocation>
        <location evidence="1">Membrane</location>
        <topology evidence="1">Multi-pass membrane protein</topology>
    </subcellularLocation>
</comment>
<dbReference type="InterPro" id="IPR045863">
    <property type="entry name" value="CorA_TM1_TM2"/>
</dbReference>
<dbReference type="GO" id="GO:0016020">
    <property type="term" value="C:membrane"/>
    <property type="evidence" value="ECO:0007669"/>
    <property type="project" value="UniProtKB-SubCell"/>
</dbReference>
<dbReference type="PANTHER" id="PTHR47891:SF1">
    <property type="entry name" value="CORA-MAGNESIUM AND COBALT TRANSPORTER"/>
    <property type="match status" value="1"/>
</dbReference>
<dbReference type="InterPro" id="IPR002523">
    <property type="entry name" value="MgTranspt_CorA/ZnTranspt_ZntB"/>
</dbReference>
<proteinExistence type="inferred from homology"/>
<dbReference type="OrthoDB" id="9803416at2"/>
<gene>
    <name evidence="7" type="ORF">C7384_11132</name>
</gene>
<feature type="transmembrane region" description="Helical" evidence="6">
    <location>
        <begin position="248"/>
        <end position="266"/>
    </location>
</feature>
<dbReference type="AlphaFoldDB" id="A0A2U1D4J0"/>
<evidence type="ECO:0000313" key="8">
    <source>
        <dbReference type="Proteomes" id="UP000245433"/>
    </source>
</evidence>
<keyword evidence="8" id="KW-1185">Reference proteome</keyword>
<reference evidence="7 8" key="1">
    <citation type="submission" date="2018-04" db="EMBL/GenBank/DDBJ databases">
        <title>Genomic Encyclopedia of Type Strains, Phase IV (KMG-IV): sequencing the most valuable type-strain genomes for metagenomic binning, comparative biology and taxonomic classification.</title>
        <authorList>
            <person name="Goeker M."/>
        </authorList>
    </citation>
    <scope>NUCLEOTIDE SEQUENCE [LARGE SCALE GENOMIC DNA]</scope>
    <source>
        <strain evidence="7 8">DSM 28795</strain>
    </source>
</reference>
<organism evidence="7 8">
    <name type="scientific">Convivina intestini</name>
    <dbReference type="NCBI Taxonomy" id="1505726"/>
    <lineage>
        <taxon>Bacteria</taxon>
        <taxon>Bacillati</taxon>
        <taxon>Bacillota</taxon>
        <taxon>Bacilli</taxon>
        <taxon>Lactobacillales</taxon>
        <taxon>Lactobacillaceae</taxon>
        <taxon>Convivina</taxon>
    </lineage>
</organism>
<evidence type="ECO:0000256" key="5">
    <source>
        <dbReference type="ARBA" id="ARBA00023136"/>
    </source>
</evidence>
<keyword evidence="4 6" id="KW-1133">Transmembrane helix</keyword>
<dbReference type="Gene3D" id="3.30.460.20">
    <property type="entry name" value="CorA soluble domain-like"/>
    <property type="match status" value="1"/>
</dbReference>
<evidence type="ECO:0000256" key="4">
    <source>
        <dbReference type="ARBA" id="ARBA00022989"/>
    </source>
</evidence>
<keyword evidence="3 6" id="KW-0812">Transmembrane</keyword>
<dbReference type="GO" id="GO:0046873">
    <property type="term" value="F:metal ion transmembrane transporter activity"/>
    <property type="evidence" value="ECO:0007669"/>
    <property type="project" value="InterPro"/>
</dbReference>
<keyword evidence="5 6" id="KW-0472">Membrane</keyword>
<dbReference type="Gene3D" id="1.20.58.340">
    <property type="entry name" value="Magnesium transport protein CorA, transmembrane region"/>
    <property type="match status" value="2"/>
</dbReference>
<dbReference type="SUPFAM" id="SSF143865">
    <property type="entry name" value="CorA soluble domain-like"/>
    <property type="match status" value="1"/>
</dbReference>
<dbReference type="Proteomes" id="UP000245433">
    <property type="component" value="Unassembled WGS sequence"/>
</dbReference>
<dbReference type="EMBL" id="QEKT01000011">
    <property type="protein sequence ID" value="PVY82593.1"/>
    <property type="molecule type" value="Genomic_DNA"/>
</dbReference>
<dbReference type="SUPFAM" id="SSF144083">
    <property type="entry name" value="Magnesium transport protein CorA, transmembrane region"/>
    <property type="match status" value="1"/>
</dbReference>
<accession>A0A2U1D4J0</accession>
<feature type="transmembrane region" description="Helical" evidence="6">
    <location>
        <begin position="281"/>
        <end position="300"/>
    </location>
</feature>
<dbReference type="InterPro" id="IPR047199">
    <property type="entry name" value="CorA-like"/>
</dbReference>
<evidence type="ECO:0000256" key="3">
    <source>
        <dbReference type="ARBA" id="ARBA00022692"/>
    </source>
</evidence>
<dbReference type="Pfam" id="PF01544">
    <property type="entry name" value="CorA"/>
    <property type="match status" value="1"/>
</dbReference>
<dbReference type="CDD" id="cd12827">
    <property type="entry name" value="EcCorA_ZntB-like_u2"/>
    <property type="match status" value="1"/>
</dbReference>
<dbReference type="PANTHER" id="PTHR47891">
    <property type="entry name" value="TRANSPORTER-RELATED"/>
    <property type="match status" value="1"/>
</dbReference>